<dbReference type="AlphaFoldDB" id="A0A8H2JY48"/>
<dbReference type="RefSeq" id="WP_034671213.1">
    <property type="nucleotide sequence ID" value="NZ_CP027365.1"/>
</dbReference>
<accession>A0A8H2JY48</accession>
<evidence type="ECO:0000259" key="1">
    <source>
        <dbReference type="Pfam" id="PF16289"/>
    </source>
</evidence>
<feature type="domain" description="DUF4935" evidence="1">
    <location>
        <begin position="12"/>
        <end position="179"/>
    </location>
</feature>
<evidence type="ECO:0000313" key="2">
    <source>
        <dbReference type="EMBL" id="TNX91208.1"/>
    </source>
</evidence>
<reference evidence="2 3" key="1">
    <citation type="submission" date="2019-06" db="EMBL/GenBank/DDBJ databases">
        <title>Genome of Acinetobacter radioresistens APH1, a phenol degrading strain.</title>
        <authorList>
            <person name="Liu Y."/>
        </authorList>
    </citation>
    <scope>NUCLEOTIDE SEQUENCE [LARGE SCALE GENOMIC DNA]</scope>
    <source>
        <strain evidence="2 3">APH1</strain>
    </source>
</reference>
<sequence length="370" mass="43186">MTFNTELETRLVFLDTSAYENKNYQFGQHALGRLQELIEQEKIHLLITDVTIREVESHLKKKSLSAVAKIKEVQREAIFLRNTPELDCYGIFSKIDGNEIYDLVHKKFLEFLDNRSVETISVSSVDPKLIFDAYFEKLPPFNKESKKHEFPDAFVLEAIKNISLARGHSVYIVSSDGDMQSFCDKEPNFLHLRSVDDLINLIIRSDKAYEEPIRFADEVFELLKEEIKDLALNYLEDGEFIYEDADPYDEVINSVDIESLTITNKTLQTVNPEWAEYIVDFEVIVTADYRFSDYDRSPWDHEEKQYVFVLDNESVIRHKQIYTANLTLAYDDGLKAKAYISELYFEQPYFELTNENSETLSFKELDVNGE</sequence>
<organism evidence="2 3">
    <name type="scientific">Acinetobacter radioresistens</name>
    <dbReference type="NCBI Taxonomy" id="40216"/>
    <lineage>
        <taxon>Bacteria</taxon>
        <taxon>Pseudomonadati</taxon>
        <taxon>Pseudomonadota</taxon>
        <taxon>Gammaproteobacteria</taxon>
        <taxon>Moraxellales</taxon>
        <taxon>Moraxellaceae</taxon>
        <taxon>Acinetobacter</taxon>
    </lineage>
</organism>
<dbReference type="Proteomes" id="UP000314285">
    <property type="component" value="Unassembled WGS sequence"/>
</dbReference>
<gene>
    <name evidence="2" type="ORF">FHY67_10985</name>
</gene>
<dbReference type="InterPro" id="IPR032557">
    <property type="entry name" value="DUF4935"/>
</dbReference>
<protein>
    <recommendedName>
        <fullName evidence="1">DUF4935 domain-containing protein</fullName>
    </recommendedName>
</protein>
<name>A0A8H2JY48_ACIRA</name>
<dbReference type="Pfam" id="PF16289">
    <property type="entry name" value="PIN_12"/>
    <property type="match status" value="1"/>
</dbReference>
<dbReference type="EMBL" id="VFBM01000008">
    <property type="protein sequence ID" value="TNX91208.1"/>
    <property type="molecule type" value="Genomic_DNA"/>
</dbReference>
<evidence type="ECO:0000313" key="3">
    <source>
        <dbReference type="Proteomes" id="UP000314285"/>
    </source>
</evidence>
<comment type="caution">
    <text evidence="2">The sequence shown here is derived from an EMBL/GenBank/DDBJ whole genome shotgun (WGS) entry which is preliminary data.</text>
</comment>
<proteinExistence type="predicted"/>